<evidence type="ECO:0000256" key="4">
    <source>
        <dbReference type="ARBA" id="ARBA00010912"/>
    </source>
</evidence>
<evidence type="ECO:0000256" key="8">
    <source>
        <dbReference type="ARBA" id="ARBA00022723"/>
    </source>
</evidence>
<dbReference type="GO" id="GO:0046872">
    <property type="term" value="F:metal ion binding"/>
    <property type="evidence" value="ECO:0007669"/>
    <property type="project" value="UniProtKB-KW"/>
</dbReference>
<evidence type="ECO:0000259" key="15">
    <source>
        <dbReference type="Pfam" id="PF04926"/>
    </source>
</evidence>
<organism evidence="18 19">
    <name type="scientific">Hypsibius exemplaris</name>
    <name type="common">Freshwater tardigrade</name>
    <dbReference type="NCBI Taxonomy" id="2072580"/>
    <lineage>
        <taxon>Eukaryota</taxon>
        <taxon>Metazoa</taxon>
        <taxon>Ecdysozoa</taxon>
        <taxon>Tardigrada</taxon>
        <taxon>Eutardigrada</taxon>
        <taxon>Parachela</taxon>
        <taxon>Hypsibioidea</taxon>
        <taxon>Hypsibiidae</taxon>
        <taxon>Hypsibius</taxon>
    </lineage>
</organism>
<feature type="domain" description="Poly(A) polymerase nucleotidyltransferase" evidence="17">
    <location>
        <begin position="145"/>
        <end position="305"/>
    </location>
</feature>
<dbReference type="Pfam" id="PF04926">
    <property type="entry name" value="PAP_RNA-bind"/>
    <property type="match status" value="1"/>
</dbReference>
<evidence type="ECO:0000256" key="2">
    <source>
        <dbReference type="ARBA" id="ARBA00001946"/>
    </source>
</evidence>
<dbReference type="EC" id="2.7.7.19" evidence="5"/>
<evidence type="ECO:0000256" key="13">
    <source>
        <dbReference type="ARBA" id="ARBA00048830"/>
    </source>
</evidence>
<dbReference type="OrthoDB" id="9892277at2759"/>
<keyword evidence="10" id="KW-0067">ATP-binding</keyword>
<evidence type="ECO:0000256" key="14">
    <source>
        <dbReference type="SAM" id="MobiDB-lite"/>
    </source>
</evidence>
<keyword evidence="7" id="KW-0808">Transferase</keyword>
<dbReference type="SUPFAM" id="SSF81631">
    <property type="entry name" value="PAP/OAS1 substrate-binding domain"/>
    <property type="match status" value="1"/>
</dbReference>
<dbReference type="AlphaFoldDB" id="A0A1W0WT02"/>
<dbReference type="PANTHER" id="PTHR10682">
    <property type="entry name" value="POLY A POLYMERASE"/>
    <property type="match status" value="1"/>
</dbReference>
<dbReference type="GO" id="GO:0005524">
    <property type="term" value="F:ATP binding"/>
    <property type="evidence" value="ECO:0007669"/>
    <property type="project" value="UniProtKB-KW"/>
</dbReference>
<evidence type="ECO:0000256" key="11">
    <source>
        <dbReference type="ARBA" id="ARBA00022842"/>
    </source>
</evidence>
<protein>
    <recommendedName>
        <fullName evidence="5">polynucleotide adenylyltransferase</fullName>
        <ecNumber evidence="5">2.7.7.19</ecNumber>
    </recommendedName>
</protein>
<sequence>MEQQPPQQVNFQEHIWFLLQKALESYRIHEQQQQQQQQQREDSVDGCFHSFVDHTGAVSYYRQPHPRPQQQQHRHHSRHHPHCDRSMSTYPCQQQQRAVMAPARETTATTPPVVLGVDDELKDLLRHLQYFHIHDPHPQIVQFFDRRRLVITYLNGIASHWIGQEAAKRSIAAGPLDRMGFIRAFGSYGLGVCGPDSDLDVVLVAPCYVRREDFFSTFVLHLRSHFEMITNVEPVEGAFVPVVKLTCDGVDVDLTFARLDKQLYVPSEEDGEDSLLVDDALLGMDDKSTRSLNGWRVCRFIVKYVPNVQIFRLTLMVVKEWAKARLIYSNSYCYLGGVSWAILVAHACHNRPSKTVFGQVHNFFTAFAAWDWKEPVCIAPLQLPSCQCFPSAPKFDPVALYEHHLMPIMTPCYPYQNSSFNITRTTFNCVVTAFREGAALFRQVAERKATFEQFFARADAVKTDYGFFLVLLVEARDETALKRWKGCVESKLRQLMQNFEHVRDLDRAQIFPNSYKVTATPANNTAGVMWLVGLDYKGDPSQSVSIKKTATEWKSGVNLFGLALGQDDPDALYQDPPTILAKCTTFTAASDDGDDDVSFDDASTRNGSSLTPSLLTPASLTFRRLSERTNVLHWPQNPQSLCWCTQCLDRRRKKNVEGVMK</sequence>
<keyword evidence="9" id="KW-0547">Nucleotide-binding</keyword>
<evidence type="ECO:0000259" key="17">
    <source>
        <dbReference type="Pfam" id="PF20750"/>
    </source>
</evidence>
<dbReference type="Pfam" id="PF20750">
    <property type="entry name" value="PAP_NTPase"/>
    <property type="match status" value="1"/>
</dbReference>
<feature type="domain" description="Poly(A) polymerase RNA-binding" evidence="15">
    <location>
        <begin position="464"/>
        <end position="522"/>
    </location>
</feature>
<evidence type="ECO:0000256" key="5">
    <source>
        <dbReference type="ARBA" id="ARBA00012388"/>
    </source>
</evidence>
<dbReference type="EMBL" id="MTYJ01000051">
    <property type="protein sequence ID" value="OQV18307.1"/>
    <property type="molecule type" value="Genomic_DNA"/>
</dbReference>
<feature type="domain" description="Poly(A) polymerase central" evidence="16">
    <location>
        <begin position="311"/>
        <end position="456"/>
    </location>
</feature>
<dbReference type="GO" id="GO:1990817">
    <property type="term" value="F:poly(A) RNA polymerase activity"/>
    <property type="evidence" value="ECO:0007669"/>
    <property type="project" value="UniProtKB-EC"/>
</dbReference>
<feature type="region of interest" description="Disordered" evidence="14">
    <location>
        <begin position="60"/>
        <end position="88"/>
    </location>
</feature>
<dbReference type="InterPro" id="IPR011068">
    <property type="entry name" value="NuclTrfase_I-like_C"/>
</dbReference>
<dbReference type="Pfam" id="PF04928">
    <property type="entry name" value="PAP_central"/>
    <property type="match status" value="1"/>
</dbReference>
<keyword evidence="19" id="KW-1185">Reference proteome</keyword>
<evidence type="ECO:0000256" key="6">
    <source>
        <dbReference type="ARBA" id="ARBA00022664"/>
    </source>
</evidence>
<comment type="cofactor">
    <cofactor evidence="2">
        <name>Mg(2+)</name>
        <dbReference type="ChEBI" id="CHEBI:18420"/>
    </cofactor>
</comment>
<comment type="subcellular location">
    <subcellularLocation>
        <location evidence="3">Nucleus</location>
    </subcellularLocation>
</comment>
<gene>
    <name evidence="18" type="ORF">BV898_07700</name>
</gene>
<proteinExistence type="inferred from homology"/>
<evidence type="ECO:0000256" key="1">
    <source>
        <dbReference type="ARBA" id="ARBA00001936"/>
    </source>
</evidence>
<keyword evidence="6" id="KW-0507">mRNA processing</keyword>
<evidence type="ECO:0000259" key="16">
    <source>
        <dbReference type="Pfam" id="PF04928"/>
    </source>
</evidence>
<reference evidence="19" key="1">
    <citation type="submission" date="2017-01" db="EMBL/GenBank/DDBJ databases">
        <title>Comparative genomics of anhydrobiosis in the tardigrade Hypsibius dujardini.</title>
        <authorList>
            <person name="Yoshida Y."/>
            <person name="Koutsovoulos G."/>
            <person name="Laetsch D."/>
            <person name="Stevens L."/>
            <person name="Kumar S."/>
            <person name="Horikawa D."/>
            <person name="Ishino K."/>
            <person name="Komine S."/>
            <person name="Tomita M."/>
            <person name="Blaxter M."/>
            <person name="Arakawa K."/>
        </authorList>
    </citation>
    <scope>NUCLEOTIDE SEQUENCE [LARGE SCALE GENOMIC DNA]</scope>
    <source>
        <strain evidence="19">Z151</strain>
    </source>
</reference>
<evidence type="ECO:0000256" key="9">
    <source>
        <dbReference type="ARBA" id="ARBA00022741"/>
    </source>
</evidence>
<comment type="similarity">
    <text evidence="4">Belongs to the poly(A) polymerase family.</text>
</comment>
<evidence type="ECO:0000256" key="10">
    <source>
        <dbReference type="ARBA" id="ARBA00022840"/>
    </source>
</evidence>
<dbReference type="PANTHER" id="PTHR10682:SF10">
    <property type="entry name" value="POLYNUCLEOTIDE ADENYLYLTRANSFERASE"/>
    <property type="match status" value="1"/>
</dbReference>
<comment type="catalytic activity">
    <reaction evidence="13">
        <text>RNA(n) + ATP = RNA(n)-3'-adenine ribonucleotide + diphosphate</text>
        <dbReference type="Rhea" id="RHEA:11332"/>
        <dbReference type="Rhea" id="RHEA-COMP:14527"/>
        <dbReference type="Rhea" id="RHEA-COMP:17347"/>
        <dbReference type="ChEBI" id="CHEBI:30616"/>
        <dbReference type="ChEBI" id="CHEBI:33019"/>
        <dbReference type="ChEBI" id="CHEBI:140395"/>
        <dbReference type="ChEBI" id="CHEBI:173115"/>
        <dbReference type="EC" id="2.7.7.19"/>
    </reaction>
</comment>
<comment type="cofactor">
    <cofactor evidence="1">
        <name>Mn(2+)</name>
        <dbReference type="ChEBI" id="CHEBI:29035"/>
    </cofactor>
</comment>
<feature type="compositionally biased region" description="Basic residues" evidence="14">
    <location>
        <begin position="72"/>
        <end position="82"/>
    </location>
</feature>
<evidence type="ECO:0000256" key="12">
    <source>
        <dbReference type="ARBA" id="ARBA00023242"/>
    </source>
</evidence>
<comment type="caution">
    <text evidence="18">The sequence shown here is derived from an EMBL/GenBank/DDBJ whole genome shotgun (WGS) entry which is preliminary data.</text>
</comment>
<dbReference type="SUPFAM" id="SSF55003">
    <property type="entry name" value="PAP/Archaeal CCA-adding enzyme, C-terminal domain"/>
    <property type="match status" value="1"/>
</dbReference>
<keyword evidence="8" id="KW-0479">Metal-binding</keyword>
<dbReference type="Proteomes" id="UP000192578">
    <property type="component" value="Unassembled WGS sequence"/>
</dbReference>
<name>A0A1W0WT02_HYPEX</name>
<evidence type="ECO:0000256" key="3">
    <source>
        <dbReference type="ARBA" id="ARBA00004123"/>
    </source>
</evidence>
<dbReference type="GO" id="GO:0003723">
    <property type="term" value="F:RNA binding"/>
    <property type="evidence" value="ECO:0007669"/>
    <property type="project" value="InterPro"/>
</dbReference>
<evidence type="ECO:0000256" key="7">
    <source>
        <dbReference type="ARBA" id="ARBA00022679"/>
    </source>
</evidence>
<dbReference type="Gene3D" id="3.30.460.10">
    <property type="entry name" value="Beta Polymerase, domain 2"/>
    <property type="match status" value="1"/>
</dbReference>
<dbReference type="InterPro" id="IPR043519">
    <property type="entry name" value="NT_sf"/>
</dbReference>
<dbReference type="InterPro" id="IPR007012">
    <property type="entry name" value="PolA_pol_cen_dom"/>
</dbReference>
<dbReference type="GO" id="GO:0005634">
    <property type="term" value="C:nucleus"/>
    <property type="evidence" value="ECO:0007669"/>
    <property type="project" value="UniProtKB-SubCell"/>
</dbReference>
<dbReference type="Gene3D" id="3.30.70.590">
    <property type="entry name" value="Poly(A) polymerase predicted RNA binding domain"/>
    <property type="match status" value="1"/>
</dbReference>
<dbReference type="GO" id="GO:0006397">
    <property type="term" value="P:mRNA processing"/>
    <property type="evidence" value="ECO:0007669"/>
    <property type="project" value="UniProtKB-KW"/>
</dbReference>
<keyword evidence="12" id="KW-0539">Nucleus</keyword>
<keyword evidence="11" id="KW-0460">Magnesium</keyword>
<dbReference type="InterPro" id="IPR048840">
    <property type="entry name" value="PolA_pol_NTPase"/>
</dbReference>
<accession>A0A1W0WT02</accession>
<evidence type="ECO:0000313" key="19">
    <source>
        <dbReference type="Proteomes" id="UP000192578"/>
    </source>
</evidence>
<dbReference type="SUPFAM" id="SSF81301">
    <property type="entry name" value="Nucleotidyltransferase"/>
    <property type="match status" value="1"/>
</dbReference>
<dbReference type="CDD" id="cd05402">
    <property type="entry name" value="NT_PAP_TUTase"/>
    <property type="match status" value="1"/>
</dbReference>
<dbReference type="GO" id="GO:0031123">
    <property type="term" value="P:RNA 3'-end processing"/>
    <property type="evidence" value="ECO:0007669"/>
    <property type="project" value="InterPro"/>
</dbReference>
<dbReference type="Gene3D" id="1.10.1410.10">
    <property type="match status" value="1"/>
</dbReference>
<evidence type="ECO:0000313" key="18">
    <source>
        <dbReference type="EMBL" id="OQV18307.1"/>
    </source>
</evidence>
<dbReference type="InterPro" id="IPR007010">
    <property type="entry name" value="PolA_pol_RNA-bd_dom"/>
</dbReference>